<evidence type="ECO:0000313" key="3">
    <source>
        <dbReference type="EMBL" id="KAA3769420.1"/>
    </source>
</evidence>
<evidence type="ECO:0000256" key="1">
    <source>
        <dbReference type="ARBA" id="ARBA00034120"/>
    </source>
</evidence>
<dbReference type="AlphaFoldDB" id="A0A7J4XN25"/>
<sequence length="348" mass="41279">MKRISNLYEQIISLENLRLADEKARRGKLRSYGVKRHDRNREANILALHESLKNKTFVNSKYEVFVIKDPKERLIYRLPYFPDRILHHAIMNIMEPIWVSLFTEDTYSCIKNRGIHKAAAKVKKALKEDPEHTTYCLKMDVVKFYPSIEHDVLKMILRKKIKDQDLLWLLDLIIDSADGVPIGNYLSQYFANIVLAYFDHWLKEVKGVKYYFRYADDMVILGDDPKELHNLRIEIEEYLNSNLKLSLRKMDPVTGKKKWKFQVFKVDAHRGIDFVGYVFFHTHTLIRKGIKKNLCRQAAKLNKRKNISDLEYKQTICSWFGWAKYSNSKHLLKTIIKKQVYDTLRFSA</sequence>
<comment type="caution">
    <text evidence="3">The sequence shown here is derived from an EMBL/GenBank/DDBJ whole genome shotgun (WGS) entry which is preliminary data.</text>
</comment>
<keyword evidence="3" id="KW-0695">RNA-directed DNA polymerase</keyword>
<evidence type="ECO:0000259" key="2">
    <source>
        <dbReference type="PROSITE" id="PS50878"/>
    </source>
</evidence>
<comment type="similarity">
    <text evidence="1">Belongs to the bacterial reverse transcriptase family.</text>
</comment>
<evidence type="ECO:0000313" key="4">
    <source>
        <dbReference type="Proteomes" id="UP000422221"/>
    </source>
</evidence>
<protein>
    <submittedName>
        <fullName evidence="3">Reverse transcriptase</fullName>
    </submittedName>
</protein>
<dbReference type="PANTHER" id="PTHR34047">
    <property type="entry name" value="NUCLEAR INTRON MATURASE 1, MITOCHONDRIAL-RELATED"/>
    <property type="match status" value="1"/>
</dbReference>
<dbReference type="PROSITE" id="PS50878">
    <property type="entry name" value="RT_POL"/>
    <property type="match status" value="1"/>
</dbReference>
<dbReference type="CDD" id="cd01646">
    <property type="entry name" value="RT_Bac_retron_I"/>
    <property type="match status" value="1"/>
</dbReference>
<organism evidence="3 4">
    <name type="scientific">Bacteroides salyersiae</name>
    <dbReference type="NCBI Taxonomy" id="291644"/>
    <lineage>
        <taxon>Bacteria</taxon>
        <taxon>Pseudomonadati</taxon>
        <taxon>Bacteroidota</taxon>
        <taxon>Bacteroidia</taxon>
        <taxon>Bacteroidales</taxon>
        <taxon>Bacteroidaceae</taxon>
        <taxon>Bacteroides</taxon>
    </lineage>
</organism>
<gene>
    <name evidence="3" type="ORF">F3F73_03090</name>
</gene>
<dbReference type="GO" id="GO:0003964">
    <property type="term" value="F:RNA-directed DNA polymerase activity"/>
    <property type="evidence" value="ECO:0007669"/>
    <property type="project" value="UniProtKB-KW"/>
</dbReference>
<dbReference type="SUPFAM" id="SSF56672">
    <property type="entry name" value="DNA/RNA polymerases"/>
    <property type="match status" value="1"/>
</dbReference>
<dbReference type="Pfam" id="PF00078">
    <property type="entry name" value="RVT_1"/>
    <property type="match status" value="1"/>
</dbReference>
<dbReference type="EMBL" id="VWMK01000002">
    <property type="protein sequence ID" value="KAA3769420.1"/>
    <property type="molecule type" value="Genomic_DNA"/>
</dbReference>
<accession>A0A7J4XN25</accession>
<reference evidence="3 4" key="1">
    <citation type="journal article" date="2019" name="Nat. Med.">
        <title>A library of human gut bacterial isolates paired with longitudinal multiomics data enables mechanistic microbiome research.</title>
        <authorList>
            <person name="Poyet M."/>
            <person name="Groussin M."/>
            <person name="Gibbons S.M."/>
            <person name="Avila-Pacheco J."/>
            <person name="Jiang X."/>
            <person name="Kearney S.M."/>
            <person name="Perrotta A.R."/>
            <person name="Berdy B."/>
            <person name="Zhao S."/>
            <person name="Lieberman T.D."/>
            <person name="Swanson P.K."/>
            <person name="Smith M."/>
            <person name="Roesemann S."/>
            <person name="Alexander J.E."/>
            <person name="Rich S.A."/>
            <person name="Livny J."/>
            <person name="Vlamakis H."/>
            <person name="Clish C."/>
            <person name="Bullock K."/>
            <person name="Deik A."/>
            <person name="Scott J."/>
            <person name="Pierce K.A."/>
            <person name="Xavier R.J."/>
            <person name="Alm E.J."/>
        </authorList>
    </citation>
    <scope>NUCLEOTIDE SEQUENCE [LARGE SCALE GENOMIC DNA]</scope>
    <source>
        <strain evidence="3 4">BIOML-A10</strain>
    </source>
</reference>
<dbReference type="RefSeq" id="WP_130058606.1">
    <property type="nucleotide sequence ID" value="NZ_JADNPJ010000002.1"/>
</dbReference>
<dbReference type="PANTHER" id="PTHR34047:SF8">
    <property type="entry name" value="PROTEIN YKFC"/>
    <property type="match status" value="1"/>
</dbReference>
<dbReference type="Proteomes" id="UP000422221">
    <property type="component" value="Unassembled WGS sequence"/>
</dbReference>
<dbReference type="InterPro" id="IPR000477">
    <property type="entry name" value="RT_dom"/>
</dbReference>
<dbReference type="InterPro" id="IPR051083">
    <property type="entry name" value="GrpII_Intron_Splice-Mob/Def"/>
</dbReference>
<feature type="domain" description="Reverse transcriptase" evidence="2">
    <location>
        <begin position="1"/>
        <end position="279"/>
    </location>
</feature>
<proteinExistence type="inferred from homology"/>
<keyword evidence="3" id="KW-0808">Transferase</keyword>
<name>A0A7J4XN25_9BACE</name>
<dbReference type="InterPro" id="IPR043502">
    <property type="entry name" value="DNA/RNA_pol_sf"/>
</dbReference>
<keyword evidence="3" id="KW-0548">Nucleotidyltransferase</keyword>